<evidence type="ECO:0000256" key="1">
    <source>
        <dbReference type="SAM" id="MobiDB-lite"/>
    </source>
</evidence>
<dbReference type="AlphaFoldDB" id="A0AAV4W1N7"/>
<feature type="region of interest" description="Disordered" evidence="1">
    <location>
        <begin position="1"/>
        <end position="31"/>
    </location>
</feature>
<feature type="compositionally biased region" description="Polar residues" evidence="1">
    <location>
        <begin position="1"/>
        <end position="14"/>
    </location>
</feature>
<protein>
    <submittedName>
        <fullName evidence="2">Uncharacterized protein</fullName>
    </submittedName>
</protein>
<keyword evidence="3" id="KW-1185">Reference proteome</keyword>
<dbReference type="Proteomes" id="UP001054945">
    <property type="component" value="Unassembled WGS sequence"/>
</dbReference>
<dbReference type="EMBL" id="BPLR01015505">
    <property type="protein sequence ID" value="GIY76626.1"/>
    <property type="molecule type" value="Genomic_DNA"/>
</dbReference>
<name>A0AAV4W1N7_CAEEX</name>
<evidence type="ECO:0000313" key="3">
    <source>
        <dbReference type="Proteomes" id="UP001054945"/>
    </source>
</evidence>
<sequence length="109" mass="11884">MSAVHTWSTFSQHDLSSTTSNPPLSPNISPPGVRNPIFAGVPRMSRRGGGGACLQFVELHPFSPFSIAGHCLAYRNYFPCSVTVQSLSFSRTKYVGLFICLLNKIVPIL</sequence>
<proteinExistence type="predicted"/>
<gene>
    <name evidence="2" type="ORF">CEXT_282971</name>
</gene>
<accession>A0AAV4W1N7</accession>
<organism evidence="2 3">
    <name type="scientific">Caerostris extrusa</name>
    <name type="common">Bark spider</name>
    <name type="synonym">Caerostris bankana</name>
    <dbReference type="NCBI Taxonomy" id="172846"/>
    <lineage>
        <taxon>Eukaryota</taxon>
        <taxon>Metazoa</taxon>
        <taxon>Ecdysozoa</taxon>
        <taxon>Arthropoda</taxon>
        <taxon>Chelicerata</taxon>
        <taxon>Arachnida</taxon>
        <taxon>Araneae</taxon>
        <taxon>Araneomorphae</taxon>
        <taxon>Entelegynae</taxon>
        <taxon>Araneoidea</taxon>
        <taxon>Araneidae</taxon>
        <taxon>Caerostris</taxon>
    </lineage>
</organism>
<reference evidence="2 3" key="1">
    <citation type="submission" date="2021-06" db="EMBL/GenBank/DDBJ databases">
        <title>Caerostris extrusa draft genome.</title>
        <authorList>
            <person name="Kono N."/>
            <person name="Arakawa K."/>
        </authorList>
    </citation>
    <scope>NUCLEOTIDE SEQUENCE [LARGE SCALE GENOMIC DNA]</scope>
</reference>
<comment type="caution">
    <text evidence="2">The sequence shown here is derived from an EMBL/GenBank/DDBJ whole genome shotgun (WGS) entry which is preliminary data.</text>
</comment>
<evidence type="ECO:0000313" key="2">
    <source>
        <dbReference type="EMBL" id="GIY76626.1"/>
    </source>
</evidence>